<dbReference type="STRING" id="228958.SAMN04488007_1235"/>
<protein>
    <recommendedName>
        <fullName evidence="3">CHRD domain-containing protein</fullName>
    </recommendedName>
</protein>
<dbReference type="OrthoDB" id="1177316at2"/>
<name>A0A1M6LNR8_9FLAO</name>
<organism evidence="1 2">
    <name type="scientific">Maribacter aquivivus</name>
    <dbReference type="NCBI Taxonomy" id="228958"/>
    <lineage>
        <taxon>Bacteria</taxon>
        <taxon>Pseudomonadati</taxon>
        <taxon>Bacteroidota</taxon>
        <taxon>Flavobacteriia</taxon>
        <taxon>Flavobacteriales</taxon>
        <taxon>Flavobacteriaceae</taxon>
        <taxon>Maribacter</taxon>
    </lineage>
</organism>
<evidence type="ECO:0000313" key="2">
    <source>
        <dbReference type="Proteomes" id="UP000184314"/>
    </source>
</evidence>
<dbReference type="AlphaFoldDB" id="A0A1M6LNR8"/>
<accession>A0A1M6LNR8</accession>
<gene>
    <name evidence="1" type="ORF">SAMN04488007_1235</name>
</gene>
<dbReference type="Proteomes" id="UP000184314">
    <property type="component" value="Unassembled WGS sequence"/>
</dbReference>
<proteinExistence type="predicted"/>
<evidence type="ECO:0008006" key="3">
    <source>
        <dbReference type="Google" id="ProtNLM"/>
    </source>
</evidence>
<evidence type="ECO:0000313" key="1">
    <source>
        <dbReference type="EMBL" id="SHJ72828.1"/>
    </source>
</evidence>
<dbReference type="EMBL" id="FQZX01000001">
    <property type="protein sequence ID" value="SHJ72828.1"/>
    <property type="molecule type" value="Genomic_DNA"/>
</dbReference>
<dbReference type="PROSITE" id="PS51257">
    <property type="entry name" value="PROKAR_LIPOPROTEIN"/>
    <property type="match status" value="1"/>
</dbReference>
<reference evidence="2" key="1">
    <citation type="submission" date="2016-11" db="EMBL/GenBank/DDBJ databases">
        <authorList>
            <person name="Varghese N."/>
            <person name="Submissions S."/>
        </authorList>
    </citation>
    <scope>NUCLEOTIDE SEQUENCE [LARGE SCALE GENOMIC DNA]</scope>
    <source>
        <strain evidence="2">DSM 16478</strain>
    </source>
</reference>
<sequence>MIKTYIKKLSVLTVILITFGSCDLERLDSAQEAAEGGGTLDTFTAYTIDSTDPMGSNVFGRIVFWKTDLEQTLVQISMYNTIEDTFHPAVIIDGAVGVGTSVLTTLDDVDGTTGELTENKFFLITDTSFYDSLETLDAHVSIALSTDDDTVVAEGNIGANATPVDSN</sequence>
<dbReference type="RefSeq" id="WP_073242197.1">
    <property type="nucleotide sequence ID" value="NZ_FQZX01000001.1"/>
</dbReference>
<keyword evidence="2" id="KW-1185">Reference proteome</keyword>